<dbReference type="SUPFAM" id="SSF56281">
    <property type="entry name" value="Metallo-hydrolase/oxidoreductase"/>
    <property type="match status" value="1"/>
</dbReference>
<dbReference type="PANTHER" id="PTHR36839">
    <property type="entry name" value="METALLO-BETA-LACTAMASE FAMILY PROTEIN (AFU_ORTHOLOGUE AFUA_5G12770)"/>
    <property type="match status" value="1"/>
</dbReference>
<dbReference type="AlphaFoldDB" id="A1R685"/>
<dbReference type="PANTHER" id="PTHR36839:SF1">
    <property type="entry name" value="METALLO-BETA-LACTAMASE FAMILY PROTEIN (AFU_ORTHOLOGUE AFUA_5G12770)"/>
    <property type="match status" value="1"/>
</dbReference>
<dbReference type="EMBL" id="CP000474">
    <property type="protein sequence ID" value="ABM09634.1"/>
    <property type="molecule type" value="Genomic_DNA"/>
</dbReference>
<evidence type="ECO:0008006" key="3">
    <source>
        <dbReference type="Google" id="ProtNLM"/>
    </source>
</evidence>
<organism evidence="1 2">
    <name type="scientific">Paenarthrobacter aurescens (strain TC1)</name>
    <dbReference type="NCBI Taxonomy" id="290340"/>
    <lineage>
        <taxon>Bacteria</taxon>
        <taxon>Bacillati</taxon>
        <taxon>Actinomycetota</taxon>
        <taxon>Actinomycetes</taxon>
        <taxon>Micrococcales</taxon>
        <taxon>Micrococcaceae</taxon>
        <taxon>Paenarthrobacter</taxon>
    </lineage>
</organism>
<reference evidence="1 2" key="1">
    <citation type="journal article" date="2006" name="PLoS Genet.">
        <title>Secrets of soil survival revealed by the genome sequence of Arthrobacter aurescens TC1.</title>
        <authorList>
            <person name="Mongodin E.F."/>
            <person name="Shapir N."/>
            <person name="Daugherty S.C."/>
            <person name="DeBoy R.T."/>
            <person name="Emerson J.B."/>
            <person name="Shvartzbeyn A."/>
            <person name="Radune D."/>
            <person name="Vamathevan J."/>
            <person name="Riggs F."/>
            <person name="Grinberg V."/>
            <person name="Khouri H."/>
            <person name="Wackett L.P."/>
            <person name="Nelson K.E."/>
            <person name="Sadowsky M.J."/>
        </authorList>
    </citation>
    <scope>NUCLEOTIDE SEQUENCE [LARGE SCALE GENOMIC DNA]</scope>
    <source>
        <strain evidence="1 2">TC1</strain>
    </source>
</reference>
<dbReference type="Gene3D" id="3.60.15.10">
    <property type="entry name" value="Ribonuclease Z/Hydroxyacylglutathione hydrolase-like"/>
    <property type="match status" value="1"/>
</dbReference>
<name>A1R685_PAEAT</name>
<dbReference type="InterPro" id="IPR036866">
    <property type="entry name" value="RibonucZ/Hydroxyglut_hydro"/>
</dbReference>
<dbReference type="KEGG" id="aau:AAur_2002"/>
<proteinExistence type="predicted"/>
<dbReference type="HOGENOM" id="CLU_047034_0_0_11"/>
<accession>A1R685</accession>
<evidence type="ECO:0000313" key="2">
    <source>
        <dbReference type="Proteomes" id="UP000000637"/>
    </source>
</evidence>
<protein>
    <recommendedName>
        <fullName evidence="3">Hydrolase</fullName>
    </recommendedName>
</protein>
<dbReference type="STRING" id="290340.AAur_2002"/>
<gene>
    <name evidence="1" type="ordered locus">AAur_2002</name>
</gene>
<keyword evidence="2" id="KW-1185">Reference proteome</keyword>
<dbReference type="eggNOG" id="COG0491">
    <property type="taxonomic scope" value="Bacteria"/>
</dbReference>
<sequence length="277" mass="30127">MLWKGLPMLICATCAVERDQPVPDICPICADERQYVPEDGQQWLTLDELARTGRQTVLEQNEPGLFAVRTEPKVGIGQTAQLVVTPAGSLLWDPVGYVDDSGVESVLDHGSVIAIAASHPHMFGVQVEWSRRLGNVPVLVAEADRQWLGRSGPNVDYWSGTAAIADGLVLHQVGGHFPGSAVVHWAAGSNGKGVLLTGDSVFPNPDRRTVAFMRSYPNRLPLSGAVALRIAAQLEELEFDRIYGNFNNAIHSGAKDVLHRSAQRHAAWTRGDFDHLT</sequence>
<dbReference type="Proteomes" id="UP000000637">
    <property type="component" value="Chromosome"/>
</dbReference>
<evidence type="ECO:0000313" key="1">
    <source>
        <dbReference type="EMBL" id="ABM09634.1"/>
    </source>
</evidence>